<keyword evidence="2" id="KW-0732">Signal</keyword>
<organism evidence="3 4">
    <name type="scientific">Brevundimonas diminuta 3F5N</name>
    <dbReference type="NCBI Taxonomy" id="1255603"/>
    <lineage>
        <taxon>Bacteria</taxon>
        <taxon>Pseudomonadati</taxon>
        <taxon>Pseudomonadota</taxon>
        <taxon>Alphaproteobacteria</taxon>
        <taxon>Caulobacterales</taxon>
        <taxon>Caulobacteraceae</taxon>
        <taxon>Brevundimonas</taxon>
    </lineage>
</organism>
<protein>
    <recommendedName>
        <fullName evidence="5">Secreted protein</fullName>
    </recommendedName>
</protein>
<feature type="signal peptide" evidence="2">
    <location>
        <begin position="1"/>
        <end position="17"/>
    </location>
</feature>
<dbReference type="EMBL" id="FUIE01000042">
    <property type="protein sequence ID" value="SJM60884.1"/>
    <property type="molecule type" value="Genomic_DNA"/>
</dbReference>
<evidence type="ECO:0000313" key="3">
    <source>
        <dbReference type="EMBL" id="SJM60884.1"/>
    </source>
</evidence>
<dbReference type="AlphaFoldDB" id="A0A1R4FY76"/>
<sequence>MLIPVLALLMLNGVAMQDDNAAVVEPRAPSASSSPSRTISARPPTVTSGPTRTVCDWERAMGSTIQQRVCRKVPLNSSQRERMSTDMMRDMQGSRWGERPAPRSPGGRAVF</sequence>
<evidence type="ECO:0000256" key="2">
    <source>
        <dbReference type="SAM" id="SignalP"/>
    </source>
</evidence>
<dbReference type="OrthoDB" id="7207107at2"/>
<feature type="chain" id="PRO_5012096801" description="Secreted protein" evidence="2">
    <location>
        <begin position="18"/>
        <end position="111"/>
    </location>
</feature>
<feature type="compositionally biased region" description="Low complexity" evidence="1">
    <location>
        <begin position="26"/>
        <end position="45"/>
    </location>
</feature>
<accession>A0A1R4FY76</accession>
<evidence type="ECO:0000313" key="4">
    <source>
        <dbReference type="Proteomes" id="UP000195766"/>
    </source>
</evidence>
<evidence type="ECO:0008006" key="5">
    <source>
        <dbReference type="Google" id="ProtNLM"/>
    </source>
</evidence>
<proteinExistence type="predicted"/>
<reference evidence="3 4" key="1">
    <citation type="submission" date="2017-02" db="EMBL/GenBank/DDBJ databases">
        <authorList>
            <person name="Peterson S.W."/>
        </authorList>
    </citation>
    <scope>NUCLEOTIDE SEQUENCE [LARGE SCALE GENOMIC DNA]</scope>
    <source>
        <strain evidence="3 4">3F5N</strain>
    </source>
</reference>
<gene>
    <name evidence="3" type="ORF">FM111_07905</name>
</gene>
<dbReference type="RefSeq" id="WP_087140437.1">
    <property type="nucleotide sequence ID" value="NZ_FUIE01000042.1"/>
</dbReference>
<feature type="compositionally biased region" description="Basic and acidic residues" evidence="1">
    <location>
        <begin position="79"/>
        <end position="89"/>
    </location>
</feature>
<name>A0A1R4FY76_BREDI</name>
<feature type="region of interest" description="Disordered" evidence="1">
    <location>
        <begin position="73"/>
        <end position="111"/>
    </location>
</feature>
<evidence type="ECO:0000256" key="1">
    <source>
        <dbReference type="SAM" id="MobiDB-lite"/>
    </source>
</evidence>
<feature type="region of interest" description="Disordered" evidence="1">
    <location>
        <begin position="25"/>
        <end position="52"/>
    </location>
</feature>
<dbReference type="Proteomes" id="UP000195766">
    <property type="component" value="Unassembled WGS sequence"/>
</dbReference>